<keyword evidence="3" id="KW-1185">Reference proteome</keyword>
<keyword evidence="1" id="KW-1133">Transmembrane helix</keyword>
<name>A0ABP9N405_9HYPH</name>
<reference evidence="3" key="1">
    <citation type="journal article" date="2019" name="Int. J. Syst. Evol. Microbiol.">
        <title>The Global Catalogue of Microorganisms (GCM) 10K type strain sequencing project: providing services to taxonomists for standard genome sequencing and annotation.</title>
        <authorList>
            <consortium name="The Broad Institute Genomics Platform"/>
            <consortium name="The Broad Institute Genome Sequencing Center for Infectious Disease"/>
            <person name="Wu L."/>
            <person name="Ma J."/>
        </authorList>
    </citation>
    <scope>NUCLEOTIDE SEQUENCE [LARGE SCALE GENOMIC DNA]</scope>
    <source>
        <strain evidence="3">JCM 17712</strain>
    </source>
</reference>
<accession>A0ABP9N405</accession>
<keyword evidence="1" id="KW-0472">Membrane</keyword>
<dbReference type="EMBL" id="BAABIZ010000006">
    <property type="protein sequence ID" value="GAA5107230.1"/>
    <property type="molecule type" value="Genomic_DNA"/>
</dbReference>
<comment type="caution">
    <text evidence="2">The sequence shown here is derived from an EMBL/GenBank/DDBJ whole genome shotgun (WGS) entry which is preliminary data.</text>
</comment>
<gene>
    <name evidence="2" type="ORF">GCM10023261_08450</name>
</gene>
<evidence type="ECO:0000313" key="3">
    <source>
        <dbReference type="Proteomes" id="UP001500864"/>
    </source>
</evidence>
<evidence type="ECO:0000313" key="2">
    <source>
        <dbReference type="EMBL" id="GAA5107230.1"/>
    </source>
</evidence>
<keyword evidence="1" id="KW-0812">Transmembrane</keyword>
<feature type="transmembrane region" description="Helical" evidence="1">
    <location>
        <begin position="40"/>
        <end position="59"/>
    </location>
</feature>
<dbReference type="RefSeq" id="WP_345115628.1">
    <property type="nucleotide sequence ID" value="NZ_BAABIZ010000006.1"/>
</dbReference>
<dbReference type="Proteomes" id="UP001500864">
    <property type="component" value="Unassembled WGS sequence"/>
</dbReference>
<evidence type="ECO:0000256" key="1">
    <source>
        <dbReference type="SAM" id="Phobius"/>
    </source>
</evidence>
<protein>
    <submittedName>
        <fullName evidence="2">Uncharacterized protein</fullName>
    </submittedName>
</protein>
<proteinExistence type="predicted"/>
<sequence>MVGNMTKQESNKDKDLSEKEQQLLHEMINTYQGLKMMSRFMKWSAFFIFMFIIDFVRIMDALDNIFSHLKKWITKS</sequence>
<organism evidence="2 3">
    <name type="scientific">Bartonella jaculi</name>
    <dbReference type="NCBI Taxonomy" id="686226"/>
    <lineage>
        <taxon>Bacteria</taxon>
        <taxon>Pseudomonadati</taxon>
        <taxon>Pseudomonadota</taxon>
        <taxon>Alphaproteobacteria</taxon>
        <taxon>Hyphomicrobiales</taxon>
        <taxon>Bartonellaceae</taxon>
        <taxon>Bartonella</taxon>
    </lineage>
</organism>